<dbReference type="PANTHER" id="PTHR48071">
    <property type="entry name" value="SRCR DOMAIN-CONTAINING PROTEIN"/>
    <property type="match status" value="1"/>
</dbReference>
<protein>
    <recommendedName>
        <fullName evidence="3">SRCR domain-containing protein</fullName>
    </recommendedName>
</protein>
<dbReference type="PRINTS" id="PR00258">
    <property type="entry name" value="SPERACTRCPTR"/>
</dbReference>
<dbReference type="Pfam" id="PF00530">
    <property type="entry name" value="SRCR"/>
    <property type="match status" value="1"/>
</dbReference>
<keyword evidence="1" id="KW-1015">Disulfide bond</keyword>
<dbReference type="PANTHER" id="PTHR48071:SF18">
    <property type="entry name" value="DELETED IN MALIGNANT BRAIN TUMORS 1 PROTEIN-RELATED"/>
    <property type="match status" value="1"/>
</dbReference>
<dbReference type="SMART" id="SM00202">
    <property type="entry name" value="SR"/>
    <property type="match status" value="1"/>
</dbReference>
<evidence type="ECO:0000256" key="2">
    <source>
        <dbReference type="PROSITE-ProRule" id="PRU00196"/>
    </source>
</evidence>
<organism evidence="4 5">
    <name type="scientific">Dreissena polymorpha</name>
    <name type="common">Zebra mussel</name>
    <name type="synonym">Mytilus polymorpha</name>
    <dbReference type="NCBI Taxonomy" id="45954"/>
    <lineage>
        <taxon>Eukaryota</taxon>
        <taxon>Metazoa</taxon>
        <taxon>Spiralia</taxon>
        <taxon>Lophotrochozoa</taxon>
        <taxon>Mollusca</taxon>
        <taxon>Bivalvia</taxon>
        <taxon>Autobranchia</taxon>
        <taxon>Heteroconchia</taxon>
        <taxon>Euheterodonta</taxon>
        <taxon>Imparidentia</taxon>
        <taxon>Neoheterodontei</taxon>
        <taxon>Myida</taxon>
        <taxon>Dreissenoidea</taxon>
        <taxon>Dreissenidae</taxon>
        <taxon>Dreissena</taxon>
    </lineage>
</organism>
<reference evidence="4" key="1">
    <citation type="journal article" date="2019" name="bioRxiv">
        <title>The Genome of the Zebra Mussel, Dreissena polymorpha: A Resource for Invasive Species Research.</title>
        <authorList>
            <person name="McCartney M.A."/>
            <person name="Auch B."/>
            <person name="Kono T."/>
            <person name="Mallez S."/>
            <person name="Zhang Y."/>
            <person name="Obille A."/>
            <person name="Becker A."/>
            <person name="Abrahante J.E."/>
            <person name="Garbe J."/>
            <person name="Badalamenti J.P."/>
            <person name="Herman A."/>
            <person name="Mangelson H."/>
            <person name="Liachko I."/>
            <person name="Sullivan S."/>
            <person name="Sone E.D."/>
            <person name="Koren S."/>
            <person name="Silverstein K.A.T."/>
            <person name="Beckman K.B."/>
            <person name="Gohl D.M."/>
        </authorList>
    </citation>
    <scope>NUCLEOTIDE SEQUENCE</scope>
    <source>
        <strain evidence="4">Duluth1</strain>
        <tissue evidence="4">Whole animal</tissue>
    </source>
</reference>
<comment type="caution">
    <text evidence="2">Lacks conserved residue(s) required for the propagation of feature annotation.</text>
</comment>
<feature type="domain" description="SRCR" evidence="3">
    <location>
        <begin position="27"/>
        <end position="74"/>
    </location>
</feature>
<dbReference type="Proteomes" id="UP000828390">
    <property type="component" value="Unassembled WGS sequence"/>
</dbReference>
<sequence>MFEGFRLLVNRDGYYYYCSIKVSATNIRLVGGKTPYSGRLEVEHGGQWGTVCDDEFTVTSAKVVCRMLGFADTG</sequence>
<gene>
    <name evidence="4" type="ORF">DPMN_035924</name>
</gene>
<name>A0A9D4MA28_DREPO</name>
<reference evidence="4" key="2">
    <citation type="submission" date="2020-11" db="EMBL/GenBank/DDBJ databases">
        <authorList>
            <person name="McCartney M.A."/>
            <person name="Auch B."/>
            <person name="Kono T."/>
            <person name="Mallez S."/>
            <person name="Becker A."/>
            <person name="Gohl D.M."/>
            <person name="Silverstein K.A.T."/>
            <person name="Koren S."/>
            <person name="Bechman K.B."/>
            <person name="Herman A."/>
            <person name="Abrahante J.E."/>
            <person name="Garbe J."/>
        </authorList>
    </citation>
    <scope>NUCLEOTIDE SEQUENCE</scope>
    <source>
        <strain evidence="4">Duluth1</strain>
        <tissue evidence="4">Whole animal</tissue>
    </source>
</reference>
<evidence type="ECO:0000256" key="1">
    <source>
        <dbReference type="ARBA" id="ARBA00023157"/>
    </source>
</evidence>
<dbReference type="SUPFAM" id="SSF56487">
    <property type="entry name" value="SRCR-like"/>
    <property type="match status" value="1"/>
</dbReference>
<accession>A0A9D4MA28</accession>
<dbReference type="InterPro" id="IPR036772">
    <property type="entry name" value="SRCR-like_dom_sf"/>
</dbReference>
<evidence type="ECO:0000313" key="5">
    <source>
        <dbReference type="Proteomes" id="UP000828390"/>
    </source>
</evidence>
<comment type="caution">
    <text evidence="4">The sequence shown here is derived from an EMBL/GenBank/DDBJ whole genome shotgun (WGS) entry which is preliminary data.</text>
</comment>
<proteinExistence type="predicted"/>
<dbReference type="AlphaFoldDB" id="A0A9D4MA28"/>
<dbReference type="GO" id="GO:0016020">
    <property type="term" value="C:membrane"/>
    <property type="evidence" value="ECO:0007669"/>
    <property type="project" value="InterPro"/>
</dbReference>
<dbReference type="PROSITE" id="PS00420">
    <property type="entry name" value="SRCR_1"/>
    <property type="match status" value="1"/>
</dbReference>
<evidence type="ECO:0000313" key="4">
    <source>
        <dbReference type="EMBL" id="KAH3872703.1"/>
    </source>
</evidence>
<dbReference type="PROSITE" id="PS50287">
    <property type="entry name" value="SRCR_2"/>
    <property type="match status" value="1"/>
</dbReference>
<dbReference type="InterPro" id="IPR001190">
    <property type="entry name" value="SRCR"/>
</dbReference>
<dbReference type="Gene3D" id="3.10.250.10">
    <property type="entry name" value="SRCR-like domain"/>
    <property type="match status" value="1"/>
</dbReference>
<evidence type="ECO:0000259" key="3">
    <source>
        <dbReference type="PROSITE" id="PS50287"/>
    </source>
</evidence>
<dbReference type="EMBL" id="JAIWYP010000002">
    <property type="protein sequence ID" value="KAH3872703.1"/>
    <property type="molecule type" value="Genomic_DNA"/>
</dbReference>
<keyword evidence="5" id="KW-1185">Reference proteome</keyword>